<accession>A0A284VKQ3</accession>
<dbReference type="EMBL" id="FZMP01000044">
    <property type="protein sequence ID" value="SNQ59845.1"/>
    <property type="molecule type" value="Genomic_DNA"/>
</dbReference>
<proteinExistence type="predicted"/>
<dbReference type="AlphaFoldDB" id="A0A284VKQ3"/>
<evidence type="ECO:0000313" key="1">
    <source>
        <dbReference type="EMBL" id="SNQ59845.1"/>
    </source>
</evidence>
<evidence type="ECO:0000313" key="2">
    <source>
        <dbReference type="Proteomes" id="UP000218615"/>
    </source>
</evidence>
<name>A0A284VKQ3_9EURY</name>
<keyword evidence="2" id="KW-1185">Reference proteome</keyword>
<sequence>MLKLNQISSKKMISGLQAKGIGDPPPYTLLILTFLFLPKRY</sequence>
<gene>
    <name evidence="1" type="ORF">MNV_1380032</name>
</gene>
<dbReference type="Proteomes" id="UP000218615">
    <property type="component" value="Unassembled WGS sequence"/>
</dbReference>
<protein>
    <submittedName>
        <fullName evidence="1">Uncharacterized protein</fullName>
    </submittedName>
</protein>
<reference evidence="2" key="1">
    <citation type="submission" date="2017-06" db="EMBL/GenBank/DDBJ databases">
        <authorList>
            <person name="Cremers G."/>
        </authorList>
    </citation>
    <scope>NUCLEOTIDE SEQUENCE [LARGE SCALE GENOMIC DNA]</scope>
</reference>
<organism evidence="1 2">
    <name type="scientific">Candidatus Methanoperedens nitratireducens</name>
    <dbReference type="NCBI Taxonomy" id="1392998"/>
    <lineage>
        <taxon>Archaea</taxon>
        <taxon>Methanobacteriati</taxon>
        <taxon>Methanobacteriota</taxon>
        <taxon>Stenosarchaea group</taxon>
        <taxon>Methanomicrobia</taxon>
        <taxon>Methanosarcinales</taxon>
        <taxon>ANME-2 cluster</taxon>
        <taxon>Candidatus Methanoperedentaceae</taxon>
        <taxon>Candidatus Methanoperedens</taxon>
    </lineage>
</organism>